<evidence type="ECO:0000256" key="6">
    <source>
        <dbReference type="ARBA" id="ARBA00023136"/>
    </source>
</evidence>
<feature type="transmembrane region" description="Helical" evidence="10">
    <location>
        <begin position="106"/>
        <end position="128"/>
    </location>
</feature>
<comment type="catalytic activity">
    <reaction evidence="7">
        <text>myo-inositol(out) + H(+)(out) = myo-inositol(in) + H(+)(in)</text>
        <dbReference type="Rhea" id="RHEA:60364"/>
        <dbReference type="ChEBI" id="CHEBI:15378"/>
        <dbReference type="ChEBI" id="CHEBI:17268"/>
    </reaction>
</comment>
<dbReference type="InterPro" id="IPR005828">
    <property type="entry name" value="MFS_sugar_transport-like"/>
</dbReference>
<dbReference type="PROSITE" id="PS50850">
    <property type="entry name" value="MFS"/>
    <property type="match status" value="1"/>
</dbReference>
<feature type="transmembrane region" description="Helical" evidence="10">
    <location>
        <begin position="328"/>
        <end position="351"/>
    </location>
</feature>
<feature type="transmembrane region" description="Helical" evidence="10">
    <location>
        <begin position="263"/>
        <end position="284"/>
    </location>
</feature>
<feature type="transmembrane region" description="Helical" evidence="10">
    <location>
        <begin position="363"/>
        <end position="386"/>
    </location>
</feature>
<dbReference type="PANTHER" id="PTHR48022">
    <property type="entry name" value="PLASTIDIC GLUCOSE TRANSPORTER 4"/>
    <property type="match status" value="1"/>
</dbReference>
<sequence>MPLSPKLYTWLVGAFAALGSIVFGYDLGVIASVLPSPSFITTMGPRIKDSNQEGLVTSLLLLGAFFSCPFAGYVADRYGRRWCILVGALIFMLGASLQTGAQNIDYMMAGRFFAGAGIGWLSFLAPLYQSEIAQPSIRGALSTLQQLALGIGALVASWADRSSVEQYSDERQWRLPLSFQLIPVIPLAALIFIFPESPRWLALKGRDEEALATLARLHAHGDIKDPLVNFEYEDIKASIKEANPENINPWKELFTKMHHFRPLALGCILQFSVQMTGVSALQYYSPLIFANLGYDSVQTLRFQSYNSIIALAGELACILLVDRLGRRWPLIVGNLVSCATYAVATALYALYPASVDNTSAHLAFVMMTWIFNLAFSSCIGPLSWAYPILPTHLRAQGTAITSCFAWISNFIVGQVTPIAFRQRGWQYYIAFCVMSFTNAVTIWALFPETKGRRLEEMEDLFKYSSWFVPSHPPRVVNAQKVEKEMREGRLQPGHATEHATDNAFDSPAHKWEDEKLEHA</sequence>
<dbReference type="InterPro" id="IPR005829">
    <property type="entry name" value="Sugar_transporter_CS"/>
</dbReference>
<gene>
    <name evidence="12" type="ORF">BCR35DRAFT_347757</name>
</gene>
<feature type="transmembrane region" description="Helical" evidence="10">
    <location>
        <begin position="82"/>
        <end position="100"/>
    </location>
</feature>
<dbReference type="Proteomes" id="UP000193467">
    <property type="component" value="Unassembled WGS sequence"/>
</dbReference>
<dbReference type="InterPro" id="IPR003663">
    <property type="entry name" value="Sugar/inositol_transpt"/>
</dbReference>
<dbReference type="PROSITE" id="PS00217">
    <property type="entry name" value="SUGAR_TRANSPORT_2"/>
    <property type="match status" value="1"/>
</dbReference>
<evidence type="ECO:0000256" key="8">
    <source>
        <dbReference type="RuleBase" id="RU003346"/>
    </source>
</evidence>
<dbReference type="PANTHER" id="PTHR48022:SF37">
    <property type="entry name" value="MAJOR FACILITATOR SUPERFAMILY (MFS) PROFILE DOMAIN-CONTAINING PROTEIN-RELATED"/>
    <property type="match status" value="1"/>
</dbReference>
<evidence type="ECO:0000313" key="13">
    <source>
        <dbReference type="Proteomes" id="UP000193467"/>
    </source>
</evidence>
<feature type="transmembrane region" description="Helical" evidence="10">
    <location>
        <begin position="304"/>
        <end position="321"/>
    </location>
</feature>
<dbReference type="AlphaFoldDB" id="A0A1Y2DCY7"/>
<feature type="transmembrane region" description="Helical" evidence="10">
    <location>
        <begin position="179"/>
        <end position="196"/>
    </location>
</feature>
<accession>A0A1Y2DCY7</accession>
<feature type="transmembrane region" description="Helical" evidence="10">
    <location>
        <begin position="54"/>
        <end position="75"/>
    </location>
</feature>
<name>A0A1Y2DCY7_9BASI</name>
<reference evidence="12 13" key="1">
    <citation type="submission" date="2016-07" db="EMBL/GenBank/DDBJ databases">
        <title>Pervasive Adenine N6-methylation of Active Genes in Fungi.</title>
        <authorList>
            <consortium name="DOE Joint Genome Institute"/>
            <person name="Mondo S.J."/>
            <person name="Dannebaum R.O."/>
            <person name="Kuo R.C."/>
            <person name="Labutti K."/>
            <person name="Haridas S."/>
            <person name="Kuo A."/>
            <person name="Salamov A."/>
            <person name="Ahrendt S.R."/>
            <person name="Lipzen A."/>
            <person name="Sullivan W."/>
            <person name="Andreopoulos W.B."/>
            <person name="Clum A."/>
            <person name="Lindquist E."/>
            <person name="Daum C."/>
            <person name="Ramamoorthy G.K."/>
            <person name="Gryganskyi A."/>
            <person name="Culley D."/>
            <person name="Magnuson J.K."/>
            <person name="James T.Y."/>
            <person name="O'Malley M.A."/>
            <person name="Stajich J.E."/>
            <person name="Spatafora J.W."/>
            <person name="Visel A."/>
            <person name="Grigoriev I.V."/>
        </authorList>
    </citation>
    <scope>NUCLEOTIDE SEQUENCE [LARGE SCALE GENOMIC DNA]</scope>
    <source>
        <strain evidence="12 13">62-1032</strain>
    </source>
</reference>
<evidence type="ECO:0000313" key="12">
    <source>
        <dbReference type="EMBL" id="ORY56555.1"/>
    </source>
</evidence>
<evidence type="ECO:0000256" key="1">
    <source>
        <dbReference type="ARBA" id="ARBA00004141"/>
    </source>
</evidence>
<protein>
    <submittedName>
        <fullName evidence="12">General substrate transporter</fullName>
    </submittedName>
</protein>
<keyword evidence="13" id="KW-1185">Reference proteome</keyword>
<feature type="transmembrane region" description="Helical" evidence="10">
    <location>
        <begin position="140"/>
        <end position="159"/>
    </location>
</feature>
<keyword evidence="5 10" id="KW-1133">Transmembrane helix</keyword>
<dbReference type="InterPro" id="IPR036259">
    <property type="entry name" value="MFS_trans_sf"/>
</dbReference>
<comment type="caution">
    <text evidence="12">The sequence shown here is derived from an EMBL/GenBank/DDBJ whole genome shotgun (WGS) entry which is preliminary data.</text>
</comment>
<evidence type="ECO:0000256" key="2">
    <source>
        <dbReference type="ARBA" id="ARBA00010992"/>
    </source>
</evidence>
<evidence type="ECO:0000256" key="9">
    <source>
        <dbReference type="SAM" id="MobiDB-lite"/>
    </source>
</evidence>
<dbReference type="PROSITE" id="PS00216">
    <property type="entry name" value="SUGAR_TRANSPORT_1"/>
    <property type="match status" value="1"/>
</dbReference>
<dbReference type="FunFam" id="1.20.1250.20:FF:000090">
    <property type="entry name" value="MFS sugar transporter, putative"/>
    <property type="match status" value="1"/>
</dbReference>
<dbReference type="InterPro" id="IPR020846">
    <property type="entry name" value="MFS_dom"/>
</dbReference>
<dbReference type="PRINTS" id="PR00171">
    <property type="entry name" value="SUGRTRNSPORT"/>
</dbReference>
<feature type="region of interest" description="Disordered" evidence="9">
    <location>
        <begin position="484"/>
        <end position="507"/>
    </location>
</feature>
<dbReference type="EMBL" id="MCGR01000085">
    <property type="protein sequence ID" value="ORY56555.1"/>
    <property type="molecule type" value="Genomic_DNA"/>
</dbReference>
<dbReference type="NCBIfam" id="TIGR00879">
    <property type="entry name" value="SP"/>
    <property type="match status" value="1"/>
</dbReference>
<dbReference type="Pfam" id="PF00083">
    <property type="entry name" value="Sugar_tr"/>
    <property type="match status" value="1"/>
</dbReference>
<feature type="transmembrane region" description="Helical" evidence="10">
    <location>
        <begin position="398"/>
        <end position="419"/>
    </location>
</feature>
<evidence type="ECO:0000256" key="3">
    <source>
        <dbReference type="ARBA" id="ARBA00022448"/>
    </source>
</evidence>
<evidence type="ECO:0000259" key="11">
    <source>
        <dbReference type="PROSITE" id="PS50850"/>
    </source>
</evidence>
<dbReference type="SUPFAM" id="SSF103473">
    <property type="entry name" value="MFS general substrate transporter"/>
    <property type="match status" value="1"/>
</dbReference>
<evidence type="ECO:0000256" key="5">
    <source>
        <dbReference type="ARBA" id="ARBA00022989"/>
    </source>
</evidence>
<dbReference type="Gene3D" id="1.20.1250.20">
    <property type="entry name" value="MFS general substrate transporter like domains"/>
    <property type="match status" value="1"/>
</dbReference>
<evidence type="ECO:0000256" key="10">
    <source>
        <dbReference type="SAM" id="Phobius"/>
    </source>
</evidence>
<keyword evidence="4 10" id="KW-0812">Transmembrane</keyword>
<dbReference type="GO" id="GO:0005351">
    <property type="term" value="F:carbohydrate:proton symporter activity"/>
    <property type="evidence" value="ECO:0007669"/>
    <property type="project" value="TreeGrafter"/>
</dbReference>
<dbReference type="InterPro" id="IPR050360">
    <property type="entry name" value="MFS_Sugar_Transporters"/>
</dbReference>
<evidence type="ECO:0000256" key="7">
    <source>
        <dbReference type="ARBA" id="ARBA00049119"/>
    </source>
</evidence>
<keyword evidence="3 8" id="KW-0813">Transport</keyword>
<feature type="compositionally biased region" description="Basic and acidic residues" evidence="9">
    <location>
        <begin position="484"/>
        <end position="500"/>
    </location>
</feature>
<feature type="transmembrane region" description="Helical" evidence="10">
    <location>
        <begin position="7"/>
        <end position="34"/>
    </location>
</feature>
<proteinExistence type="inferred from homology"/>
<keyword evidence="6 10" id="KW-0472">Membrane</keyword>
<dbReference type="GO" id="GO:0016020">
    <property type="term" value="C:membrane"/>
    <property type="evidence" value="ECO:0007669"/>
    <property type="project" value="UniProtKB-SubCell"/>
</dbReference>
<feature type="transmembrane region" description="Helical" evidence="10">
    <location>
        <begin position="425"/>
        <end position="446"/>
    </location>
</feature>
<organism evidence="12 13">
    <name type="scientific">Leucosporidium creatinivorum</name>
    <dbReference type="NCBI Taxonomy" id="106004"/>
    <lineage>
        <taxon>Eukaryota</taxon>
        <taxon>Fungi</taxon>
        <taxon>Dikarya</taxon>
        <taxon>Basidiomycota</taxon>
        <taxon>Pucciniomycotina</taxon>
        <taxon>Microbotryomycetes</taxon>
        <taxon>Leucosporidiales</taxon>
        <taxon>Leucosporidium</taxon>
    </lineage>
</organism>
<feature type="domain" description="Major facilitator superfamily (MFS) profile" evidence="11">
    <location>
        <begin position="12"/>
        <end position="450"/>
    </location>
</feature>
<dbReference type="OrthoDB" id="4142200at2759"/>
<dbReference type="InParanoid" id="A0A1Y2DCY7"/>
<comment type="similarity">
    <text evidence="2 8">Belongs to the major facilitator superfamily. Sugar transporter (TC 2.A.1.1) family.</text>
</comment>
<comment type="subcellular location">
    <subcellularLocation>
        <location evidence="1">Membrane</location>
        <topology evidence="1">Multi-pass membrane protein</topology>
    </subcellularLocation>
</comment>
<evidence type="ECO:0000256" key="4">
    <source>
        <dbReference type="ARBA" id="ARBA00022692"/>
    </source>
</evidence>